<proteinExistence type="predicted"/>
<dbReference type="EMBL" id="CAJOBG010113345">
    <property type="protein sequence ID" value="CAF4749087.1"/>
    <property type="molecule type" value="Genomic_DNA"/>
</dbReference>
<feature type="non-terminal residue" evidence="2">
    <location>
        <position position="43"/>
    </location>
</feature>
<name>A0A821N360_9BILA</name>
<accession>A0A821N360</accession>
<evidence type="ECO:0000313" key="2">
    <source>
        <dbReference type="EMBL" id="CAF4777321.1"/>
    </source>
</evidence>
<comment type="caution">
    <text evidence="2">The sequence shown here is derived from an EMBL/GenBank/DDBJ whole genome shotgun (WGS) entry which is preliminary data.</text>
</comment>
<sequence length="43" mass="4960">MHKADIEMEMLVDLLHKSLSLILENPRAPMTKHIGAVGLRFRF</sequence>
<reference evidence="2" key="1">
    <citation type="submission" date="2021-02" db="EMBL/GenBank/DDBJ databases">
        <authorList>
            <person name="Nowell W R."/>
        </authorList>
    </citation>
    <scope>NUCLEOTIDE SEQUENCE</scope>
</reference>
<keyword evidence="3" id="KW-1185">Reference proteome</keyword>
<dbReference type="Proteomes" id="UP000663866">
    <property type="component" value="Unassembled WGS sequence"/>
</dbReference>
<dbReference type="EMBL" id="CAJOBG010120764">
    <property type="protein sequence ID" value="CAF4777321.1"/>
    <property type="molecule type" value="Genomic_DNA"/>
</dbReference>
<evidence type="ECO:0000313" key="1">
    <source>
        <dbReference type="EMBL" id="CAF4749087.1"/>
    </source>
</evidence>
<organism evidence="2 3">
    <name type="scientific">Rotaria magnacalcarata</name>
    <dbReference type="NCBI Taxonomy" id="392030"/>
    <lineage>
        <taxon>Eukaryota</taxon>
        <taxon>Metazoa</taxon>
        <taxon>Spiralia</taxon>
        <taxon>Gnathifera</taxon>
        <taxon>Rotifera</taxon>
        <taxon>Eurotatoria</taxon>
        <taxon>Bdelloidea</taxon>
        <taxon>Philodinida</taxon>
        <taxon>Philodinidae</taxon>
        <taxon>Rotaria</taxon>
    </lineage>
</organism>
<gene>
    <name evidence="1" type="ORF">OVN521_LOCUS50085</name>
    <name evidence="2" type="ORF">OVN521_LOCUS51057</name>
</gene>
<protein>
    <submittedName>
        <fullName evidence="2">Uncharacterized protein</fullName>
    </submittedName>
</protein>
<evidence type="ECO:0000313" key="3">
    <source>
        <dbReference type="Proteomes" id="UP000663866"/>
    </source>
</evidence>
<dbReference type="AlphaFoldDB" id="A0A821N360"/>